<dbReference type="InterPro" id="IPR001041">
    <property type="entry name" value="2Fe-2S_ferredoxin-type"/>
</dbReference>
<dbReference type="AlphaFoldDB" id="A0AB39HDV0"/>
<dbReference type="GO" id="GO:0051537">
    <property type="term" value="F:2 iron, 2 sulfur cluster binding"/>
    <property type="evidence" value="ECO:0007669"/>
    <property type="project" value="InterPro"/>
</dbReference>
<reference evidence="2" key="1">
    <citation type="submission" date="2024-07" db="EMBL/GenBank/DDBJ databases">
        <title>Genome Analysis of a Potential Novel Vibrio Species Secreting pH- and Thermo-stable Alginate Lyase and its Application in Producing Alginate Oligosaccharides.</title>
        <authorList>
            <person name="Huang H."/>
            <person name="Bao K."/>
        </authorList>
    </citation>
    <scope>NUCLEOTIDE SEQUENCE</scope>
    <source>
        <strain evidence="2">HB236076</strain>
    </source>
</reference>
<proteinExistence type="predicted"/>
<name>A0AB39HDV0_9VIBR</name>
<gene>
    <name evidence="2" type="primary">yfaE</name>
    <name evidence="2" type="ORF">AB0763_07530</name>
</gene>
<dbReference type="KEGG" id="vih:AB0763_07530"/>
<evidence type="ECO:0000259" key="1">
    <source>
        <dbReference type="PROSITE" id="PS51085"/>
    </source>
</evidence>
<dbReference type="PROSITE" id="PS51085">
    <property type="entry name" value="2FE2S_FER_2"/>
    <property type="match status" value="1"/>
</dbReference>
<feature type="domain" description="2Fe-2S ferredoxin-type" evidence="1">
    <location>
        <begin position="1"/>
        <end position="92"/>
    </location>
</feature>
<dbReference type="EMBL" id="CP162601">
    <property type="protein sequence ID" value="XDK24083.1"/>
    <property type="molecule type" value="Genomic_DNA"/>
</dbReference>
<sequence>MPSIHINDAILIESNDTDTLLETMEKAGLQPEYHCRDGHCGSCKCGITTGEVDYVGFPLAYLAPGEVLPCIAKAKSSISLHNVNYNINVKSA</sequence>
<dbReference type="InterPro" id="IPR006058">
    <property type="entry name" value="2Fe2S_fd_BS"/>
</dbReference>
<evidence type="ECO:0000313" key="2">
    <source>
        <dbReference type="EMBL" id="XDK24083.1"/>
    </source>
</evidence>
<dbReference type="PROSITE" id="PS00197">
    <property type="entry name" value="2FE2S_FER_1"/>
    <property type="match status" value="1"/>
</dbReference>
<dbReference type="Gene3D" id="3.10.20.30">
    <property type="match status" value="1"/>
</dbReference>
<dbReference type="RefSeq" id="WP_306100141.1">
    <property type="nucleotide sequence ID" value="NZ_CP162601.1"/>
</dbReference>
<dbReference type="InterPro" id="IPR036010">
    <property type="entry name" value="2Fe-2S_ferredoxin-like_sf"/>
</dbReference>
<accession>A0AB39HDV0</accession>
<dbReference type="SUPFAM" id="SSF54292">
    <property type="entry name" value="2Fe-2S ferredoxin-like"/>
    <property type="match status" value="1"/>
</dbReference>
<dbReference type="Pfam" id="PF00111">
    <property type="entry name" value="Fer2"/>
    <property type="match status" value="1"/>
</dbReference>
<dbReference type="InterPro" id="IPR012675">
    <property type="entry name" value="Beta-grasp_dom_sf"/>
</dbReference>
<dbReference type="NCBIfam" id="NF007985">
    <property type="entry name" value="PRK10713.1"/>
    <property type="match status" value="1"/>
</dbReference>
<protein>
    <submittedName>
        <fullName evidence="2">Class I ribonucleotide reductase maintenance protein YfaE</fullName>
    </submittedName>
</protein>
<dbReference type="CDD" id="cd00207">
    <property type="entry name" value="fer2"/>
    <property type="match status" value="1"/>
</dbReference>
<organism evidence="2">
    <name type="scientific">Vibrio sp. HB236076</name>
    <dbReference type="NCBI Taxonomy" id="3232307"/>
    <lineage>
        <taxon>Bacteria</taxon>
        <taxon>Pseudomonadati</taxon>
        <taxon>Pseudomonadota</taxon>
        <taxon>Gammaproteobacteria</taxon>
        <taxon>Vibrionales</taxon>
        <taxon>Vibrionaceae</taxon>
        <taxon>Vibrio</taxon>
    </lineage>
</organism>